<evidence type="ECO:0000259" key="1">
    <source>
        <dbReference type="Pfam" id="PF20803"/>
    </source>
</evidence>
<feature type="domain" description="Transcriptional repressor PaaX-like central Cas2-like" evidence="1">
    <location>
        <begin position="106"/>
        <end position="176"/>
    </location>
</feature>
<evidence type="ECO:0000313" key="3">
    <source>
        <dbReference type="Proteomes" id="UP001646141"/>
    </source>
</evidence>
<dbReference type="Proteomes" id="UP001646141">
    <property type="component" value="Unassembled WGS sequence"/>
</dbReference>
<reference evidence="2 3" key="1">
    <citation type="submission" date="2018-09" db="EMBL/GenBank/DDBJ databases">
        <title>Comparative genomics of Leucobacter spp.</title>
        <authorList>
            <person name="Reis A.C."/>
            <person name="Kolvenbach B.A."/>
            <person name="Corvini P.F.X."/>
            <person name="Nunes O.C."/>
        </authorList>
    </citation>
    <scope>NUCLEOTIDE SEQUENCE [LARGE SCALE GENOMIC DNA]</scope>
    <source>
        <strain evidence="2 3">L-1</strain>
    </source>
</reference>
<name>A0ABS1SLB0_9MICO</name>
<keyword evidence="3" id="KW-1185">Reference proteome</keyword>
<accession>A0ABS1SLB0</accession>
<organism evidence="2 3">
    <name type="scientific">Leucobacter chromiireducens subsp. chromiireducens</name>
    <dbReference type="NCBI Taxonomy" id="660067"/>
    <lineage>
        <taxon>Bacteria</taxon>
        <taxon>Bacillati</taxon>
        <taxon>Actinomycetota</taxon>
        <taxon>Actinomycetes</taxon>
        <taxon>Micrococcales</taxon>
        <taxon>Microbacteriaceae</taxon>
        <taxon>Leucobacter</taxon>
    </lineage>
</organism>
<dbReference type="PANTHER" id="PTHR30319">
    <property type="entry name" value="PHENYLACETIC ACID REGULATOR-RELATED TRANSCRIPTIONAL REPRESSOR"/>
    <property type="match status" value="1"/>
</dbReference>
<dbReference type="Gene3D" id="3.30.70.2650">
    <property type="match status" value="1"/>
</dbReference>
<dbReference type="InterPro" id="IPR048846">
    <property type="entry name" value="PaaX-like_central"/>
</dbReference>
<evidence type="ECO:0000313" key="2">
    <source>
        <dbReference type="EMBL" id="MBL3688972.1"/>
    </source>
</evidence>
<gene>
    <name evidence="2" type="ORF">D3226_03240</name>
</gene>
<comment type="caution">
    <text evidence="2">The sequence shown here is derived from an EMBL/GenBank/DDBJ whole genome shotgun (WGS) entry which is preliminary data.</text>
</comment>
<sequence>MITDQDQDQDRPAPHAIAVSARTVIEGCFSPAGTAELATVYDLGLAVGLSEQTVRLTIRRMQAVGELRQLGRGRAGTLERTVSGAERVRLEARLLAFAFAHDAGSAPWDGLWHIHAFTVPEARRAERDALRGALTTLGAAQLVPGVYVSPHELRPELEHMVTPELVAEFLMTATSAALEVPGCADARAIAERLWPAAPTVAAYAELEAVLASPDPGTDRPIDVAARALMLAEGLDRALAQDPLLPPELRTAPWPPVAARAAFLGEWQALESRAPDFPVFAAYDTE</sequence>
<protein>
    <submittedName>
        <fullName evidence="2">PaaX family transcriptional regulator</fullName>
    </submittedName>
</protein>
<dbReference type="PANTHER" id="PTHR30319:SF1">
    <property type="entry name" value="TRANSCRIPTIONAL REPRESSOR PAAX"/>
    <property type="match status" value="1"/>
</dbReference>
<dbReference type="Pfam" id="PF20803">
    <property type="entry name" value="PaaX_M"/>
    <property type="match status" value="1"/>
</dbReference>
<dbReference type="RefSeq" id="WP_202380962.1">
    <property type="nucleotide sequence ID" value="NZ_BAAAMA010000004.1"/>
</dbReference>
<dbReference type="Gene3D" id="1.20.58.1460">
    <property type="match status" value="1"/>
</dbReference>
<proteinExistence type="predicted"/>
<dbReference type="EMBL" id="QYAD01000001">
    <property type="protein sequence ID" value="MBL3688972.1"/>
    <property type="molecule type" value="Genomic_DNA"/>
</dbReference>